<dbReference type="EMBL" id="JAEPRA010000005">
    <property type="protein sequence ID" value="KAG2185328.1"/>
    <property type="molecule type" value="Genomic_DNA"/>
</dbReference>
<keyword evidence="4" id="KW-1185">Reference proteome</keyword>
<dbReference type="Gene3D" id="1.25.40.10">
    <property type="entry name" value="Tetratricopeptide repeat domain"/>
    <property type="match status" value="6"/>
</dbReference>
<feature type="compositionally biased region" description="Low complexity" evidence="2">
    <location>
        <begin position="51"/>
        <end position="66"/>
    </location>
</feature>
<dbReference type="PANTHER" id="PTHR11102">
    <property type="entry name" value="SEL-1-LIKE PROTEIN"/>
    <property type="match status" value="1"/>
</dbReference>
<evidence type="ECO:0000313" key="4">
    <source>
        <dbReference type="Proteomes" id="UP000612746"/>
    </source>
</evidence>
<evidence type="ECO:0000256" key="2">
    <source>
        <dbReference type="SAM" id="MobiDB-lite"/>
    </source>
</evidence>
<dbReference type="SMART" id="SM00671">
    <property type="entry name" value="SEL1"/>
    <property type="match status" value="29"/>
</dbReference>
<feature type="compositionally biased region" description="Basic and acidic residues" evidence="2">
    <location>
        <begin position="36"/>
        <end position="50"/>
    </location>
</feature>
<dbReference type="Proteomes" id="UP000612746">
    <property type="component" value="Unassembled WGS sequence"/>
</dbReference>
<dbReference type="InterPro" id="IPR019734">
    <property type="entry name" value="TPR_rpt"/>
</dbReference>
<proteinExistence type="inferred from homology"/>
<dbReference type="InterPro" id="IPR006597">
    <property type="entry name" value="Sel1-like"/>
</dbReference>
<name>A0A8H7Q3Q3_9FUNG</name>
<gene>
    <name evidence="3" type="ORF">INT44_002118</name>
</gene>
<dbReference type="InterPro" id="IPR011990">
    <property type="entry name" value="TPR-like_helical_dom_sf"/>
</dbReference>
<evidence type="ECO:0000256" key="1">
    <source>
        <dbReference type="ARBA" id="ARBA00038101"/>
    </source>
</evidence>
<dbReference type="PANTHER" id="PTHR11102:SF160">
    <property type="entry name" value="ERAD-ASSOCIATED E3 UBIQUITIN-PROTEIN LIGASE COMPONENT HRD3"/>
    <property type="match status" value="1"/>
</dbReference>
<comment type="similarity">
    <text evidence="1">Belongs to the sel-1 family.</text>
</comment>
<protein>
    <submittedName>
        <fullName evidence="3">Uncharacterized protein</fullName>
    </submittedName>
</protein>
<evidence type="ECO:0000313" key="3">
    <source>
        <dbReference type="EMBL" id="KAG2185328.1"/>
    </source>
</evidence>
<sequence>MGNQSSKQRPQVENSKKKLTGKKKALSAVSRFLPKNKKEPPSSHSHRVDAPADTALAATTTEVEAAPPSPAPQPAQRNTILQPLNRRRQRATPVRTPRISNASTSATSAISSTNASAFSGLFSQIDVTSSIATESSFSRQSMMDDDDKVASPPPYTSLNSHRRSYLQVVRPHSSLMESSMILDSSVMLSSSISASTTFSSEAMQDAAMYSSQTSASEIDDQDITIESSHQPITRHRLYSLLQIAQAKVKAQERHAQSSSSASPSDTVTQAPSTILQEAFEQAQIVNDPHDYAEVYAAVSIFAQDTENPSALVWVAQCHLNGWGVPRNAALGFQQLSDLAAQDVSEAYYHLASCYADGIGITADKTKAFAWFEKASMAGNTLAQYRTGAMLAQGVGVKQDDIKAFDWFKKSADAGNKYGQYLVGLHYEQGLTVAEDPVKSKEYYLKSAMQDFPDAQSSLGIRLADDGNHTDAIVWLEKAVQNDSTPALLKLGMMYEEGHGVNRNYEVALVHYKAAANRDDPVAQYLLGLNYRMGDLGLEQNYSEALKYLQKSAEAGFPSAQRVLGLMYSEGVGCTQDHSIAFSWFQKAAAKNDVRSIGLLGNCYEKGHGVEQDYGRALEYYEQAAEAGSDMAEYSMGQLLHMLKQFNAAFRWYQKAAKHERQSARLMVARYMLHGWGDAPHNPEAAFSQLKDLADKEDFSSAFFWVAACYEEGGGVAKDLSKAYLYYLKSANSGDVDGEFQVALMLSNGHGVQENRKEAFEWYTKAAAKGHKTAQFSLGLFYSKGLEGIPQDLSKAQVLFEKAAKQDLPVAINALSKLLIKQKKYQQAIPWLQKGTDFGDITSMRELAILYGKGKGVQQDKSAAFKLLQTCAKAKDTHALFVLGTYYHEGSPVEQDLDKALEFYKLAAAQGSSLAVYGIAQVCHSQERFAEAYPFYRKAAMDEALKNTEISRTARFMVARYVTSLYSAAASTNDPDSVSKAEAFSILLNLAEREQYPAAYFWVADCYERGLGVSKSVEDAMQWFQLAADQCLDMTVEAERRIARLQAIPARGDDLECIPEESEDGESDAGSDDSYVSLIPENRRQDLDWLKSQADLGNAEAMYQLARNFADCGDEDSAFEFFEKGAEMDHIDSLRELGKCYHRGRGCVRDVLHAVKLYKAAAAGKDHLSLTLLGQIYERGVGNVVPRDPEAASQCYSAAMEYGSVNAIYLAAQMHHTRGEHGTAIELYRTAADQGNVMANVMCARYALTGLGGVEKDQEKAFQSLLKIAKSECSEAFNSVAQCYEMGIGTEKNDAQALEWFLKSASVVKDANAMYHIGRMIEEGRGTGQSAAEALNWYQLANETGRHRSAQYKIGVFHKEGLGGLSQDLDVAQLYFKKAADQGEEKAMQELAQLFWMQKSYSLALVYYEQAASLGVIEANFTLGKLYHAGFKVDEATIVPQDYSSAFAYFTDASNEGDATSTIILGSYYQHGWHVQINRGIALSLYEKAIEQGGGTLAQLAVAQLRRSSNTTIELPAL</sequence>
<feature type="region of interest" description="Disordered" evidence="2">
    <location>
        <begin position="137"/>
        <end position="158"/>
    </location>
</feature>
<dbReference type="Pfam" id="PF08238">
    <property type="entry name" value="Sel1"/>
    <property type="match status" value="26"/>
</dbReference>
<feature type="region of interest" description="Disordered" evidence="2">
    <location>
        <begin position="1"/>
        <end position="110"/>
    </location>
</feature>
<dbReference type="SMART" id="SM00028">
    <property type="entry name" value="TPR"/>
    <property type="match status" value="8"/>
</dbReference>
<dbReference type="InterPro" id="IPR050767">
    <property type="entry name" value="Sel1_AlgK"/>
</dbReference>
<feature type="compositionally biased region" description="Polar residues" evidence="2">
    <location>
        <begin position="1"/>
        <end position="13"/>
    </location>
</feature>
<reference evidence="3" key="1">
    <citation type="submission" date="2020-12" db="EMBL/GenBank/DDBJ databases">
        <title>Metabolic potential, ecology and presence of endohyphal bacteria is reflected in genomic diversity of Mucoromycotina.</title>
        <authorList>
            <person name="Muszewska A."/>
            <person name="Okrasinska A."/>
            <person name="Steczkiewicz K."/>
            <person name="Drgas O."/>
            <person name="Orlowska M."/>
            <person name="Perlinska-Lenart U."/>
            <person name="Aleksandrzak-Piekarczyk T."/>
            <person name="Szatraj K."/>
            <person name="Zielenkiewicz U."/>
            <person name="Pilsyk S."/>
            <person name="Malc E."/>
            <person name="Mieczkowski P."/>
            <person name="Kruszewska J.S."/>
            <person name="Biernat P."/>
            <person name="Pawlowska J."/>
        </authorList>
    </citation>
    <scope>NUCLEOTIDE SEQUENCE</scope>
    <source>
        <strain evidence="3">WA0000051536</strain>
    </source>
</reference>
<dbReference type="OrthoDB" id="272077at2759"/>
<feature type="compositionally biased region" description="Low complexity" evidence="2">
    <location>
        <begin position="99"/>
        <end position="110"/>
    </location>
</feature>
<accession>A0A8H7Q3Q3</accession>
<dbReference type="SUPFAM" id="SSF81901">
    <property type="entry name" value="HCP-like"/>
    <property type="match status" value="7"/>
</dbReference>
<comment type="caution">
    <text evidence="3">The sequence shown here is derived from an EMBL/GenBank/DDBJ whole genome shotgun (WGS) entry which is preliminary data.</text>
</comment>
<organism evidence="3 4">
    <name type="scientific">Umbelopsis vinacea</name>
    <dbReference type="NCBI Taxonomy" id="44442"/>
    <lineage>
        <taxon>Eukaryota</taxon>
        <taxon>Fungi</taxon>
        <taxon>Fungi incertae sedis</taxon>
        <taxon>Mucoromycota</taxon>
        <taxon>Mucoromycotina</taxon>
        <taxon>Umbelopsidomycetes</taxon>
        <taxon>Umbelopsidales</taxon>
        <taxon>Umbelopsidaceae</taxon>
        <taxon>Umbelopsis</taxon>
    </lineage>
</organism>